<dbReference type="FunFam" id="1.10.10.41:FF:000001">
    <property type="entry name" value="DNA topoisomerase I"/>
    <property type="match status" value="1"/>
</dbReference>
<keyword evidence="3" id="KW-0238">DNA-binding</keyword>
<dbReference type="InterPro" id="IPR036202">
    <property type="entry name" value="TopoI_DNA-bd_euk_N_sf"/>
</dbReference>
<evidence type="ECO:0000313" key="7">
    <source>
        <dbReference type="Proteomes" id="UP000887566"/>
    </source>
</evidence>
<accession>A0A914XPF7</accession>
<dbReference type="GO" id="GO:0006260">
    <property type="term" value="P:DNA replication"/>
    <property type="evidence" value="ECO:0007669"/>
    <property type="project" value="TreeGrafter"/>
</dbReference>
<proteinExistence type="inferred from homology"/>
<name>A0A914XPF7_9BILA</name>
<evidence type="ECO:0000259" key="6">
    <source>
        <dbReference type="Pfam" id="PF02919"/>
    </source>
</evidence>
<dbReference type="GO" id="GO:0005694">
    <property type="term" value="C:chromosome"/>
    <property type="evidence" value="ECO:0007669"/>
    <property type="project" value="InterPro"/>
</dbReference>
<dbReference type="InterPro" id="IPR013030">
    <property type="entry name" value="DNA_topo_DNA_db_N_dom2"/>
</dbReference>
<dbReference type="GO" id="GO:0005730">
    <property type="term" value="C:nucleolus"/>
    <property type="evidence" value="ECO:0007669"/>
    <property type="project" value="TreeGrafter"/>
</dbReference>
<dbReference type="WBParaSite" id="PSAMB.scaffold9136size5311.g32166.t1">
    <property type="protein sequence ID" value="PSAMB.scaffold9136size5311.g32166.t1"/>
    <property type="gene ID" value="PSAMB.scaffold9136size5311.g32166"/>
</dbReference>
<reference evidence="8" key="1">
    <citation type="submission" date="2022-11" db="UniProtKB">
        <authorList>
            <consortium name="WormBaseParasite"/>
        </authorList>
    </citation>
    <scope>IDENTIFICATION</scope>
</reference>
<evidence type="ECO:0000256" key="5">
    <source>
        <dbReference type="SAM" id="MobiDB-lite"/>
    </source>
</evidence>
<dbReference type="Gene3D" id="2.170.11.10">
    <property type="entry name" value="DNA Topoisomerase I, domain 2"/>
    <property type="match status" value="1"/>
</dbReference>
<feature type="compositionally biased region" description="Basic and acidic residues" evidence="5">
    <location>
        <begin position="143"/>
        <end position="162"/>
    </location>
</feature>
<evidence type="ECO:0000256" key="4">
    <source>
        <dbReference type="ARBA" id="ARBA00023235"/>
    </source>
</evidence>
<dbReference type="InterPro" id="IPR013034">
    <property type="entry name" value="DNA_topo_DNA_db_N_dom1"/>
</dbReference>
<dbReference type="PANTHER" id="PTHR10290:SF3">
    <property type="entry name" value="DNA TOPOISOMERASE 1"/>
    <property type="match status" value="1"/>
</dbReference>
<dbReference type="GO" id="GO:0006265">
    <property type="term" value="P:DNA topological change"/>
    <property type="evidence" value="ECO:0007669"/>
    <property type="project" value="InterPro"/>
</dbReference>
<evidence type="ECO:0000313" key="8">
    <source>
        <dbReference type="WBParaSite" id="PSAMB.scaffold9136size5311.g32166.t1"/>
    </source>
</evidence>
<evidence type="ECO:0000256" key="3">
    <source>
        <dbReference type="ARBA" id="ARBA00023125"/>
    </source>
</evidence>
<dbReference type="PANTHER" id="PTHR10290">
    <property type="entry name" value="DNA TOPOISOMERASE I"/>
    <property type="match status" value="1"/>
</dbReference>
<dbReference type="Proteomes" id="UP000887566">
    <property type="component" value="Unplaced"/>
</dbReference>
<evidence type="ECO:0000256" key="2">
    <source>
        <dbReference type="ARBA" id="ARBA00023029"/>
    </source>
</evidence>
<dbReference type="Gene3D" id="1.10.10.41">
    <property type="entry name" value="Yeast DNA topoisomerase - domain 1"/>
    <property type="match status" value="1"/>
</dbReference>
<dbReference type="InterPro" id="IPR051062">
    <property type="entry name" value="Topoisomerase_IB"/>
</dbReference>
<dbReference type="SUPFAM" id="SSF56741">
    <property type="entry name" value="Eukaryotic DNA topoisomerase I, N-terminal DNA-binding fragment"/>
    <property type="match status" value="1"/>
</dbReference>
<dbReference type="AlphaFoldDB" id="A0A914XPF7"/>
<sequence length="354" mass="40524">MTAVAASPSDQHKLSPRMNGATGFSNGDSSNSGNHNFAEANKRPPPVDDGSDDDVPLSMRQQQPVKKIKQENPPPAGSFEAALTHTPVKPKPKPTPVVKKESPSDSEDDIPLSQRKQQTASSEKKKRKDEDDDYCPVPKKKEKLTPEKKPEKKSKHEKDSKKSAKLKMVAVKETPKKGGRKAKKEEEEEEIWKWWEEEKHEPGVKWKTLEHKGPVFAPEYEPLPKSVRFKYNGEVLHLQPEAEEVATFYARMLDHEYTTKDDFNKNFFKDWRKTMTAAEREKVTDLTKCDFREIAAHFMKLTEERKAMTKEEKLKIKEVKDGEQKVYGFAMIDGHKQKIGNFRIEPPGLFRGRG</sequence>
<evidence type="ECO:0000256" key="1">
    <source>
        <dbReference type="ARBA" id="ARBA00006645"/>
    </source>
</evidence>
<dbReference type="GO" id="GO:0003677">
    <property type="term" value="F:DNA binding"/>
    <property type="evidence" value="ECO:0007669"/>
    <property type="project" value="UniProtKB-KW"/>
</dbReference>
<organism evidence="7 8">
    <name type="scientific">Plectus sambesii</name>
    <dbReference type="NCBI Taxonomy" id="2011161"/>
    <lineage>
        <taxon>Eukaryota</taxon>
        <taxon>Metazoa</taxon>
        <taxon>Ecdysozoa</taxon>
        <taxon>Nematoda</taxon>
        <taxon>Chromadorea</taxon>
        <taxon>Plectida</taxon>
        <taxon>Plectina</taxon>
        <taxon>Plectoidea</taxon>
        <taxon>Plectidae</taxon>
        <taxon>Plectus</taxon>
    </lineage>
</organism>
<keyword evidence="2" id="KW-0799">Topoisomerase</keyword>
<keyword evidence="4" id="KW-0413">Isomerase</keyword>
<keyword evidence="7" id="KW-1185">Reference proteome</keyword>
<dbReference type="GO" id="GO:0007059">
    <property type="term" value="P:chromosome segregation"/>
    <property type="evidence" value="ECO:0007669"/>
    <property type="project" value="TreeGrafter"/>
</dbReference>
<feature type="compositionally biased region" description="Low complexity" evidence="5">
    <location>
        <begin position="23"/>
        <end position="36"/>
    </location>
</feature>
<feature type="region of interest" description="Disordered" evidence="5">
    <location>
        <begin position="1"/>
        <end position="185"/>
    </location>
</feature>
<dbReference type="InterPro" id="IPR008336">
    <property type="entry name" value="TopoI_DNA-bd_euk"/>
</dbReference>
<protein>
    <submittedName>
        <fullName evidence="8">DNA topoisomerase I DNA binding eukaryotic-type domain-containing protein</fullName>
    </submittedName>
</protein>
<comment type="similarity">
    <text evidence="1">Belongs to the type IB topoisomerase family.</text>
</comment>
<dbReference type="Pfam" id="PF02919">
    <property type="entry name" value="Topoisom_I_N"/>
    <property type="match status" value="1"/>
</dbReference>
<dbReference type="GO" id="GO:0003917">
    <property type="term" value="F:DNA topoisomerase type I (single strand cut, ATP-independent) activity"/>
    <property type="evidence" value="ECO:0007669"/>
    <property type="project" value="InterPro"/>
</dbReference>
<feature type="domain" description="DNA topoisomerase I DNA binding eukaryotic-type" evidence="6">
    <location>
        <begin position="204"/>
        <end position="354"/>
    </location>
</feature>